<sequence>MPNRRDMRQQVIALVEAGYGARSAGRLVGVSGVQPSWVHRYQNSGQVENRPIPGQEDSNGKKSTHDWRGGLKWKRRTPRERRTKWKRRINREEEDITEEVVSSRKGTHQEEEDSSRKRWTTRKRGTNTEGETIKEGTRALVYMYGERAPTRGDPRLGPPLVRTAPSARVMGVCVYNGSHARRPPVPRETLFRARAPAGLSPLAKGPHETSAPLADALDGGLGETGPRAGEGVSRAHGGPRRAGFHGKGGLDTQEEDSHARGGFWQEGDDTQERAHMQEEGLTRKRGT</sequence>
<feature type="compositionally biased region" description="Basic and acidic residues" evidence="1">
    <location>
        <begin position="270"/>
        <end position="287"/>
    </location>
</feature>
<feature type="compositionally biased region" description="Basic and acidic residues" evidence="1">
    <location>
        <begin position="58"/>
        <end position="69"/>
    </location>
</feature>
<accession>A0ABQ8SI35</accession>
<dbReference type="EMBL" id="JAJSOF020000027">
    <property type="protein sequence ID" value="KAJ4433813.1"/>
    <property type="molecule type" value="Genomic_DNA"/>
</dbReference>
<dbReference type="Proteomes" id="UP001148838">
    <property type="component" value="Unassembled WGS sequence"/>
</dbReference>
<comment type="caution">
    <text evidence="2">The sequence shown here is derived from an EMBL/GenBank/DDBJ whole genome shotgun (WGS) entry which is preliminary data.</text>
</comment>
<feature type="region of interest" description="Disordered" evidence="1">
    <location>
        <begin position="94"/>
        <end position="132"/>
    </location>
</feature>
<evidence type="ECO:0000313" key="3">
    <source>
        <dbReference type="Proteomes" id="UP001148838"/>
    </source>
</evidence>
<organism evidence="2 3">
    <name type="scientific">Periplaneta americana</name>
    <name type="common">American cockroach</name>
    <name type="synonym">Blatta americana</name>
    <dbReference type="NCBI Taxonomy" id="6978"/>
    <lineage>
        <taxon>Eukaryota</taxon>
        <taxon>Metazoa</taxon>
        <taxon>Ecdysozoa</taxon>
        <taxon>Arthropoda</taxon>
        <taxon>Hexapoda</taxon>
        <taxon>Insecta</taxon>
        <taxon>Pterygota</taxon>
        <taxon>Neoptera</taxon>
        <taxon>Polyneoptera</taxon>
        <taxon>Dictyoptera</taxon>
        <taxon>Blattodea</taxon>
        <taxon>Blattoidea</taxon>
        <taxon>Blattidae</taxon>
        <taxon>Blattinae</taxon>
        <taxon>Periplaneta</taxon>
    </lineage>
</organism>
<reference evidence="2 3" key="1">
    <citation type="journal article" date="2022" name="Allergy">
        <title>Genome assembly and annotation of Periplaneta americana reveal a comprehensive cockroach allergen profile.</title>
        <authorList>
            <person name="Wang L."/>
            <person name="Xiong Q."/>
            <person name="Saelim N."/>
            <person name="Wang L."/>
            <person name="Nong W."/>
            <person name="Wan A.T."/>
            <person name="Shi M."/>
            <person name="Liu X."/>
            <person name="Cao Q."/>
            <person name="Hui J.H.L."/>
            <person name="Sookrung N."/>
            <person name="Leung T.F."/>
            <person name="Tungtrongchitr A."/>
            <person name="Tsui S.K.W."/>
        </authorList>
    </citation>
    <scope>NUCLEOTIDE SEQUENCE [LARGE SCALE GENOMIC DNA]</scope>
    <source>
        <strain evidence="2">PWHHKU_190912</strain>
    </source>
</reference>
<keyword evidence="3" id="KW-1185">Reference proteome</keyword>
<gene>
    <name evidence="2" type="ORF">ANN_16125</name>
</gene>
<name>A0ABQ8SI35_PERAM</name>
<feature type="region of interest" description="Disordered" evidence="1">
    <location>
        <begin position="43"/>
        <end position="82"/>
    </location>
</feature>
<feature type="compositionally biased region" description="Basic residues" evidence="1">
    <location>
        <begin position="71"/>
        <end position="82"/>
    </location>
</feature>
<evidence type="ECO:0000313" key="2">
    <source>
        <dbReference type="EMBL" id="KAJ4433813.1"/>
    </source>
</evidence>
<evidence type="ECO:0000256" key="1">
    <source>
        <dbReference type="SAM" id="MobiDB-lite"/>
    </source>
</evidence>
<feature type="region of interest" description="Disordered" evidence="1">
    <location>
        <begin position="198"/>
        <end position="287"/>
    </location>
</feature>
<protein>
    <submittedName>
        <fullName evidence="2">Uncharacterized protein</fullName>
    </submittedName>
</protein>
<proteinExistence type="predicted"/>